<dbReference type="OrthoDB" id="9785695at2"/>
<dbReference type="PRINTS" id="PR00377">
    <property type="entry name" value="IMPHPHTASES"/>
</dbReference>
<evidence type="ECO:0000256" key="4">
    <source>
        <dbReference type="ARBA" id="ARBA00022801"/>
    </source>
</evidence>
<evidence type="ECO:0000313" key="8">
    <source>
        <dbReference type="EMBL" id="TGY90339.1"/>
    </source>
</evidence>
<dbReference type="InterPro" id="IPR000760">
    <property type="entry name" value="Inositol_monophosphatase-like"/>
</dbReference>
<evidence type="ECO:0000256" key="2">
    <source>
        <dbReference type="ARBA" id="ARBA00009759"/>
    </source>
</evidence>
<evidence type="ECO:0000313" key="9">
    <source>
        <dbReference type="Proteomes" id="UP000308054"/>
    </source>
</evidence>
<keyword evidence="5 7" id="KW-0460">Magnesium</keyword>
<sequence length="269" mass="28695">MSPIRPEDDLAFAARLADAAREVVYPLFRAGLAADNKDAAGFDPVTEADRAIEARLRTLIAERFPEDGVLGEEEGARPSTSGRTWVLDPIDGTRAFIAGIPTWTVLIGLADDTGPGLSVIDQPHTGERFLGVALGTDRRTMLEHAGRTRALRASSVKRLRDAVLTTTDPYLFEAGEAEAFARLRPRVRLARYGLDAYGYAMLALGGVDLVVESGLKPWDVAALVPVIRGAGGVVTDWAGRARIETGQVLAAATPALHEEALALLEACAL</sequence>
<dbReference type="InterPro" id="IPR011809">
    <property type="entry name" value="His_9_proposed"/>
</dbReference>
<dbReference type="GO" id="GO:0004401">
    <property type="term" value="F:histidinol-phosphatase activity"/>
    <property type="evidence" value="ECO:0007669"/>
    <property type="project" value="UniProtKB-UniRule"/>
</dbReference>
<dbReference type="GO" id="GO:0000105">
    <property type="term" value="P:L-histidine biosynthetic process"/>
    <property type="evidence" value="ECO:0007669"/>
    <property type="project" value="UniProtKB-UniRule"/>
</dbReference>
<dbReference type="PANTHER" id="PTHR43200">
    <property type="entry name" value="PHOSPHATASE"/>
    <property type="match status" value="1"/>
</dbReference>
<evidence type="ECO:0000256" key="7">
    <source>
        <dbReference type="PIRSR" id="PIRSR600760-2"/>
    </source>
</evidence>
<dbReference type="Gene3D" id="3.30.540.10">
    <property type="entry name" value="Fructose-1,6-Bisphosphatase, subunit A, domain 1"/>
    <property type="match status" value="1"/>
</dbReference>
<dbReference type="NCBIfam" id="TIGR02067">
    <property type="entry name" value="his_9_HisN"/>
    <property type="match status" value="1"/>
</dbReference>
<accession>A0A4V3RYG8</accession>
<evidence type="ECO:0000256" key="5">
    <source>
        <dbReference type="ARBA" id="ARBA00022842"/>
    </source>
</evidence>
<dbReference type="PANTHER" id="PTHR43200:SF6">
    <property type="entry name" value="3'(2'),5'-BISPHOSPHATE NUCLEOTIDASE"/>
    <property type="match status" value="1"/>
</dbReference>
<evidence type="ECO:0000256" key="6">
    <source>
        <dbReference type="NCBIfam" id="TIGR02067"/>
    </source>
</evidence>
<dbReference type="Pfam" id="PF00459">
    <property type="entry name" value="Inositol_P"/>
    <property type="match status" value="1"/>
</dbReference>
<dbReference type="SUPFAM" id="SSF56655">
    <property type="entry name" value="Carbohydrate phosphatase"/>
    <property type="match status" value="1"/>
</dbReference>
<feature type="binding site" evidence="7">
    <location>
        <position position="91"/>
    </location>
    <ligand>
        <name>Mg(2+)</name>
        <dbReference type="ChEBI" id="CHEBI:18420"/>
        <label>1</label>
        <note>catalytic</note>
    </ligand>
</feature>
<dbReference type="EMBL" id="SRXW01000001">
    <property type="protein sequence ID" value="TGY90339.1"/>
    <property type="molecule type" value="Genomic_DNA"/>
</dbReference>
<comment type="caution">
    <text evidence="8">The sequence shown here is derived from an EMBL/GenBank/DDBJ whole genome shotgun (WGS) entry which is preliminary data.</text>
</comment>
<feature type="binding site" evidence="7">
    <location>
        <position position="90"/>
    </location>
    <ligand>
        <name>Mg(2+)</name>
        <dbReference type="ChEBI" id="CHEBI:18420"/>
        <label>2</label>
    </ligand>
</feature>
<feature type="binding site" evidence="7">
    <location>
        <position position="72"/>
    </location>
    <ligand>
        <name>Mg(2+)</name>
        <dbReference type="ChEBI" id="CHEBI:18420"/>
        <label>1</label>
        <note>catalytic</note>
    </ligand>
</feature>
<gene>
    <name evidence="8" type="primary">hisN</name>
    <name evidence="8" type="ORF">E5163_04230</name>
</gene>
<keyword evidence="3 7" id="KW-0479">Metal-binding</keyword>
<comment type="similarity">
    <text evidence="2">Belongs to the inositol monophosphatase superfamily.</text>
</comment>
<comment type="cofactor">
    <cofactor evidence="1 7">
        <name>Mg(2+)</name>
        <dbReference type="ChEBI" id="CHEBI:18420"/>
    </cofactor>
</comment>
<dbReference type="Gene3D" id="3.40.190.80">
    <property type="match status" value="1"/>
</dbReference>
<reference evidence="8 9" key="1">
    <citation type="journal article" date="2017" name="Int. J. Syst. Evol. Microbiol.">
        <title>Marinicauda algicola sp. nov., isolated from a marine red alga Rhodosorus marinus.</title>
        <authorList>
            <person name="Jeong S.E."/>
            <person name="Jeon S.H."/>
            <person name="Chun B.H."/>
            <person name="Kim D.W."/>
            <person name="Jeon C.O."/>
        </authorList>
    </citation>
    <scope>NUCLEOTIDE SEQUENCE [LARGE SCALE GENOMIC DNA]</scope>
    <source>
        <strain evidence="8 9">JCM 31718</strain>
    </source>
</reference>
<proteinExistence type="inferred from homology"/>
<feature type="binding site" evidence="7">
    <location>
        <position position="219"/>
    </location>
    <ligand>
        <name>Mg(2+)</name>
        <dbReference type="ChEBI" id="CHEBI:18420"/>
        <label>1</label>
        <note>catalytic</note>
    </ligand>
</feature>
<organism evidence="8 9">
    <name type="scientific">Marinicauda algicola</name>
    <dbReference type="NCBI Taxonomy" id="2029849"/>
    <lineage>
        <taxon>Bacteria</taxon>
        <taxon>Pseudomonadati</taxon>
        <taxon>Pseudomonadota</taxon>
        <taxon>Alphaproteobacteria</taxon>
        <taxon>Maricaulales</taxon>
        <taxon>Maricaulaceae</taxon>
        <taxon>Marinicauda</taxon>
    </lineage>
</organism>
<dbReference type="GO" id="GO:0046872">
    <property type="term" value="F:metal ion binding"/>
    <property type="evidence" value="ECO:0007669"/>
    <property type="project" value="UniProtKB-KW"/>
</dbReference>
<dbReference type="EC" id="3.1.3.15" evidence="6"/>
<evidence type="ECO:0000256" key="3">
    <source>
        <dbReference type="ARBA" id="ARBA00022723"/>
    </source>
</evidence>
<dbReference type="RefSeq" id="WP_135994837.1">
    <property type="nucleotide sequence ID" value="NZ_CP071057.1"/>
</dbReference>
<dbReference type="Proteomes" id="UP000308054">
    <property type="component" value="Unassembled WGS sequence"/>
</dbReference>
<feature type="binding site" evidence="7">
    <location>
        <position position="88"/>
    </location>
    <ligand>
        <name>Mg(2+)</name>
        <dbReference type="ChEBI" id="CHEBI:18420"/>
        <label>1</label>
        <note>catalytic</note>
    </ligand>
</feature>
<protein>
    <recommendedName>
        <fullName evidence="6">Histidinol-phosphatase</fullName>
        <ecNumber evidence="6">3.1.3.15</ecNumber>
    </recommendedName>
</protein>
<name>A0A4V3RYG8_9PROT</name>
<evidence type="ECO:0000256" key="1">
    <source>
        <dbReference type="ARBA" id="ARBA00001946"/>
    </source>
</evidence>
<dbReference type="AlphaFoldDB" id="A0A4V3RYG8"/>
<keyword evidence="9" id="KW-1185">Reference proteome</keyword>
<keyword evidence="4 8" id="KW-0378">Hydrolase</keyword>
<dbReference type="InterPro" id="IPR051090">
    <property type="entry name" value="Inositol_monoP_superfamily"/>
</dbReference>